<feature type="transmembrane region" description="Helical" evidence="13">
    <location>
        <begin position="420"/>
        <end position="439"/>
    </location>
</feature>
<organism evidence="14 15">
    <name type="scientific">Soehngenia longivitae</name>
    <dbReference type="NCBI Taxonomy" id="2562294"/>
    <lineage>
        <taxon>Bacteria</taxon>
        <taxon>Bacillati</taxon>
        <taxon>Bacillota</taxon>
        <taxon>Tissierellia</taxon>
        <taxon>Tissierellales</taxon>
        <taxon>Tissierellaceae</taxon>
        <taxon>Soehngenia</taxon>
    </lineage>
</organism>
<dbReference type="GO" id="GO:0006811">
    <property type="term" value="P:monoatomic ion transport"/>
    <property type="evidence" value="ECO:0007669"/>
    <property type="project" value="UniProtKB-KW"/>
</dbReference>
<evidence type="ECO:0000256" key="9">
    <source>
        <dbReference type="ARBA" id="ARBA00022989"/>
    </source>
</evidence>
<dbReference type="GO" id="GO:0015297">
    <property type="term" value="F:antiporter activity"/>
    <property type="evidence" value="ECO:0007669"/>
    <property type="project" value="UniProtKB-KW"/>
</dbReference>
<keyword evidence="5" id="KW-0813">Transport</keyword>
<dbReference type="InterPro" id="IPR002528">
    <property type="entry name" value="MATE_fam"/>
</dbReference>
<dbReference type="CDD" id="cd13140">
    <property type="entry name" value="MATE_like_1"/>
    <property type="match status" value="1"/>
</dbReference>
<keyword evidence="8 13" id="KW-0812">Transmembrane</keyword>
<evidence type="ECO:0000256" key="12">
    <source>
        <dbReference type="ARBA" id="ARBA00031636"/>
    </source>
</evidence>
<evidence type="ECO:0000256" key="11">
    <source>
        <dbReference type="ARBA" id="ARBA00023136"/>
    </source>
</evidence>
<name>A0A4Z0D662_9FIRM</name>
<dbReference type="GO" id="GO:0005886">
    <property type="term" value="C:plasma membrane"/>
    <property type="evidence" value="ECO:0007669"/>
    <property type="project" value="UniProtKB-SubCell"/>
</dbReference>
<comment type="subcellular location">
    <subcellularLocation>
        <location evidence="2">Cell membrane</location>
        <topology evidence="2">Multi-pass membrane protein</topology>
    </subcellularLocation>
</comment>
<feature type="transmembrane region" description="Helical" evidence="13">
    <location>
        <begin position="53"/>
        <end position="75"/>
    </location>
</feature>
<feature type="transmembrane region" description="Helical" evidence="13">
    <location>
        <begin position="135"/>
        <end position="157"/>
    </location>
</feature>
<evidence type="ECO:0000313" key="15">
    <source>
        <dbReference type="Proteomes" id="UP000298381"/>
    </source>
</evidence>
<keyword evidence="15" id="KW-1185">Reference proteome</keyword>
<dbReference type="Pfam" id="PF01554">
    <property type="entry name" value="MatE"/>
    <property type="match status" value="2"/>
</dbReference>
<feature type="transmembrane region" description="Helical" evidence="13">
    <location>
        <begin position="169"/>
        <end position="188"/>
    </location>
</feature>
<accession>A0A4Z0D662</accession>
<keyword evidence="6" id="KW-0050">Antiport</keyword>
<reference evidence="14 15" key="1">
    <citation type="submission" date="2019-03" db="EMBL/GenBank/DDBJ databases">
        <title>Draft genome sequence data and analysis of a Fermenting Bacterium, Soehngenia longevitae strain 1933PT, isolated from petroleum reservoir in Azerbaijan.</title>
        <authorList>
            <person name="Grouzdev D.S."/>
            <person name="Bidzhieva S.K."/>
            <person name="Sokolova D.S."/>
            <person name="Tourova T.P."/>
            <person name="Poltaraus A.B."/>
            <person name="Nazina T.N."/>
        </authorList>
    </citation>
    <scope>NUCLEOTIDE SEQUENCE [LARGE SCALE GENOMIC DNA]</scope>
    <source>
        <strain evidence="14 15">1933P</strain>
    </source>
</reference>
<dbReference type="GO" id="GO:0042910">
    <property type="term" value="F:xenobiotic transmembrane transporter activity"/>
    <property type="evidence" value="ECO:0007669"/>
    <property type="project" value="InterPro"/>
</dbReference>
<evidence type="ECO:0000256" key="8">
    <source>
        <dbReference type="ARBA" id="ARBA00022692"/>
    </source>
</evidence>
<evidence type="ECO:0000256" key="6">
    <source>
        <dbReference type="ARBA" id="ARBA00022449"/>
    </source>
</evidence>
<protein>
    <recommendedName>
        <fullName evidence="4">Probable multidrug resistance protein NorM</fullName>
    </recommendedName>
    <alternativeName>
        <fullName evidence="12">Multidrug-efflux transporter</fullName>
    </alternativeName>
</protein>
<evidence type="ECO:0000256" key="2">
    <source>
        <dbReference type="ARBA" id="ARBA00004651"/>
    </source>
</evidence>
<dbReference type="RefSeq" id="WP_135270883.1">
    <property type="nucleotide sequence ID" value="NZ_SRIB01000005.1"/>
</dbReference>
<feature type="transmembrane region" description="Helical" evidence="13">
    <location>
        <begin position="322"/>
        <end position="340"/>
    </location>
</feature>
<keyword evidence="9 13" id="KW-1133">Transmembrane helix</keyword>
<keyword evidence="7" id="KW-1003">Cell membrane</keyword>
<sequence>MAKDIKLTEGNIIKTLTKLAIPIMGTSFIQMAYNLTDVMWLGRLSTKAVAAAGTAGFFLWLANSLVLITQVGLGVNVAQNIGKGDTNKAKEYINTGFQTGIIIAAIYATILTIFNKELISFFNLKELDVIHMSESYLRIIGMGIIFHLLNPIFSVSLNSSGNSVTPFRTNAVGLLFNIIIDPMLIFGIGPFPKMGIQGAAVATILSQFIVTIGFVVAGKRNDLIYSHVKILKKIDLTKSINIIKLGLPPATQNTVHAFVSMIITRIIAKFGALPIAVMTVGSQIESLSWTTSDGFSAALSAFVGQNYGAKKYHRVKEGYHKGIRVLTGFGLAVSLLFILIPESIFSIFTPEDALAIKAGGSYLRILGLSQAFMSLEIGTAGSFNGLGRTLPPTIVGTTLNILRVPAAIILSSTALGVEGVWWAISMSSVLKGIILYIMITLEFRKDIYHTTLR</sequence>
<dbReference type="InterPro" id="IPR050222">
    <property type="entry name" value="MATE_MdtK"/>
</dbReference>
<evidence type="ECO:0000313" key="14">
    <source>
        <dbReference type="EMBL" id="TFZ40365.1"/>
    </source>
</evidence>
<dbReference type="OrthoDB" id="9776324at2"/>
<dbReference type="PIRSF" id="PIRSF006603">
    <property type="entry name" value="DinF"/>
    <property type="match status" value="1"/>
</dbReference>
<comment type="caution">
    <text evidence="14">The sequence shown here is derived from an EMBL/GenBank/DDBJ whole genome shotgun (WGS) entry which is preliminary data.</text>
</comment>
<feature type="transmembrane region" description="Helical" evidence="13">
    <location>
        <begin position="194"/>
        <end position="217"/>
    </location>
</feature>
<evidence type="ECO:0000256" key="1">
    <source>
        <dbReference type="ARBA" id="ARBA00003408"/>
    </source>
</evidence>
<feature type="transmembrane region" description="Helical" evidence="13">
    <location>
        <begin position="12"/>
        <end position="33"/>
    </location>
</feature>
<keyword evidence="10" id="KW-0406">Ion transport</keyword>
<comment type="similarity">
    <text evidence="3">Belongs to the multi antimicrobial extrusion (MATE) (TC 2.A.66.1) family.</text>
</comment>
<dbReference type="AlphaFoldDB" id="A0A4Z0D662"/>
<dbReference type="Proteomes" id="UP000298381">
    <property type="component" value="Unassembled WGS sequence"/>
</dbReference>
<evidence type="ECO:0000256" key="13">
    <source>
        <dbReference type="SAM" id="Phobius"/>
    </source>
</evidence>
<evidence type="ECO:0000256" key="10">
    <source>
        <dbReference type="ARBA" id="ARBA00023065"/>
    </source>
</evidence>
<gene>
    <name evidence="14" type="ORF">E4100_04660</name>
</gene>
<dbReference type="NCBIfam" id="TIGR00797">
    <property type="entry name" value="matE"/>
    <property type="match status" value="1"/>
</dbReference>
<evidence type="ECO:0000256" key="3">
    <source>
        <dbReference type="ARBA" id="ARBA00010199"/>
    </source>
</evidence>
<dbReference type="PANTHER" id="PTHR43298">
    <property type="entry name" value="MULTIDRUG RESISTANCE PROTEIN NORM-RELATED"/>
    <property type="match status" value="1"/>
</dbReference>
<proteinExistence type="inferred from homology"/>
<evidence type="ECO:0000256" key="4">
    <source>
        <dbReference type="ARBA" id="ARBA00020268"/>
    </source>
</evidence>
<evidence type="ECO:0000256" key="7">
    <source>
        <dbReference type="ARBA" id="ARBA00022475"/>
    </source>
</evidence>
<dbReference type="EMBL" id="SRIB01000005">
    <property type="protein sequence ID" value="TFZ40365.1"/>
    <property type="molecule type" value="Genomic_DNA"/>
</dbReference>
<evidence type="ECO:0000256" key="5">
    <source>
        <dbReference type="ARBA" id="ARBA00022448"/>
    </source>
</evidence>
<comment type="function">
    <text evidence="1">Multidrug efflux pump.</text>
</comment>
<dbReference type="InterPro" id="IPR048279">
    <property type="entry name" value="MdtK-like"/>
</dbReference>
<feature type="transmembrane region" description="Helical" evidence="13">
    <location>
        <begin position="96"/>
        <end position="115"/>
    </location>
</feature>
<keyword evidence="11 13" id="KW-0472">Membrane</keyword>
<dbReference type="PANTHER" id="PTHR43298:SF2">
    <property type="entry name" value="FMN_FAD EXPORTER YEEO-RELATED"/>
    <property type="match status" value="1"/>
</dbReference>